<dbReference type="Gene3D" id="3.10.105.10">
    <property type="entry name" value="Dipeptide-binding Protein, Domain 3"/>
    <property type="match status" value="1"/>
</dbReference>
<accession>A0A8E2LF31</accession>
<evidence type="ECO:0000256" key="4">
    <source>
        <dbReference type="SAM" id="MobiDB-lite"/>
    </source>
</evidence>
<feature type="region of interest" description="Disordered" evidence="4">
    <location>
        <begin position="24"/>
        <end position="43"/>
    </location>
</feature>
<dbReference type="GO" id="GO:0015833">
    <property type="term" value="P:peptide transport"/>
    <property type="evidence" value="ECO:0007669"/>
    <property type="project" value="TreeGrafter"/>
</dbReference>
<dbReference type="RefSeq" id="WP_078110464.1">
    <property type="nucleotide sequence ID" value="NZ_CP065424.1"/>
</dbReference>
<dbReference type="AlphaFoldDB" id="A0A8E2LF31"/>
<dbReference type="PIRSF" id="PIRSF002741">
    <property type="entry name" value="MppA"/>
    <property type="match status" value="1"/>
</dbReference>
<dbReference type="Gene3D" id="3.40.190.10">
    <property type="entry name" value="Periplasmic binding protein-like II"/>
    <property type="match status" value="1"/>
</dbReference>
<dbReference type="InterPro" id="IPR039424">
    <property type="entry name" value="SBP_5"/>
</dbReference>
<dbReference type="GO" id="GO:0043190">
    <property type="term" value="C:ATP-binding cassette (ABC) transporter complex"/>
    <property type="evidence" value="ECO:0007669"/>
    <property type="project" value="InterPro"/>
</dbReference>
<sequence>MRKKLTGVIIFILVLSLALMGCSSSKSNSEKSSDGKKDSSDGGGVLVYARGGDAVKLDPATVTDGESLIVAEQIFETLVNFKKETTEIEPGLAKSWEISDDGLTYTFKLEEGVKFHDGTDFNAEAVVKNFDRWANGDVEKFPYYQSQFGGYKGDEAAVIKEVKAIDDTTVQFTLFRAQAPFLKNLAMSPFGISSPTAIDKFGDKYIENPVGTGPFKFESWKRNDSITVVRNKDYWKEGLPKLDKVVLKVIKDNSTRLNSLKKGEVDLIDGLNPSDISTVKADKNLQIFERPSMNIGYLGFNVTKAPFDNVKVRQALSHAVNKEALIKNFYEGTAEPAKNPMPPSINGYNDEIEDYEYDLDKAKKMLEEAGFKDGFSVDLWTMPVVRPYMPNGQKVAEAIQADFAKIGVKAKIVTMEWGTYLDKLAKGEAPIYIVGWTGDNGDADNFLYALLDKDAIGSNNNSQYSNDELHELLVKAQSETDEAKRNEYYKEAQVIIHNDAPWVPIAHSLPQLAGKSTVKGFFPHPTGSQSFADTTVE</sequence>
<dbReference type="GO" id="GO:0042597">
    <property type="term" value="C:periplasmic space"/>
    <property type="evidence" value="ECO:0007669"/>
    <property type="project" value="UniProtKB-ARBA"/>
</dbReference>
<dbReference type="PANTHER" id="PTHR30290">
    <property type="entry name" value="PERIPLASMIC BINDING COMPONENT OF ABC TRANSPORTER"/>
    <property type="match status" value="1"/>
</dbReference>
<protein>
    <submittedName>
        <fullName evidence="6">ABC transporter substrate-binding protein</fullName>
    </submittedName>
</protein>
<reference evidence="6 7" key="1">
    <citation type="submission" date="2017-01" db="EMBL/GenBank/DDBJ databases">
        <title>Draft genome sequence of Bacillus oleronius.</title>
        <authorList>
            <person name="Allam M."/>
        </authorList>
    </citation>
    <scope>NUCLEOTIDE SEQUENCE [LARGE SCALE GENOMIC DNA]</scope>
    <source>
        <strain evidence="6 7">DSM 9356</strain>
    </source>
</reference>
<evidence type="ECO:0000256" key="1">
    <source>
        <dbReference type="ARBA" id="ARBA00005695"/>
    </source>
</evidence>
<evidence type="ECO:0000313" key="6">
    <source>
        <dbReference type="EMBL" id="OOP67774.1"/>
    </source>
</evidence>
<dbReference type="InterPro" id="IPR000914">
    <property type="entry name" value="SBP_5_dom"/>
</dbReference>
<dbReference type="InterPro" id="IPR030678">
    <property type="entry name" value="Peptide/Ni-bd"/>
</dbReference>
<feature type="compositionally biased region" description="Basic and acidic residues" evidence="4">
    <location>
        <begin position="28"/>
        <end position="40"/>
    </location>
</feature>
<dbReference type="SUPFAM" id="SSF53850">
    <property type="entry name" value="Periplasmic binding protein-like II"/>
    <property type="match status" value="1"/>
</dbReference>
<dbReference type="EMBL" id="MTLA01000164">
    <property type="protein sequence ID" value="OOP67774.1"/>
    <property type="molecule type" value="Genomic_DNA"/>
</dbReference>
<dbReference type="Proteomes" id="UP000189761">
    <property type="component" value="Unassembled WGS sequence"/>
</dbReference>
<keyword evidence="3" id="KW-0732">Signal</keyword>
<evidence type="ECO:0000313" key="7">
    <source>
        <dbReference type="Proteomes" id="UP000189761"/>
    </source>
</evidence>
<keyword evidence="2" id="KW-0813">Transport</keyword>
<dbReference type="PROSITE" id="PS51257">
    <property type="entry name" value="PROKAR_LIPOPROTEIN"/>
    <property type="match status" value="1"/>
</dbReference>
<organism evidence="6 7">
    <name type="scientific">Heyndrickxia oleronia</name>
    <dbReference type="NCBI Taxonomy" id="38875"/>
    <lineage>
        <taxon>Bacteria</taxon>
        <taxon>Bacillati</taxon>
        <taxon>Bacillota</taxon>
        <taxon>Bacilli</taxon>
        <taxon>Bacillales</taxon>
        <taxon>Bacillaceae</taxon>
        <taxon>Heyndrickxia</taxon>
    </lineage>
</organism>
<dbReference type="Pfam" id="PF00496">
    <property type="entry name" value="SBP_bac_5"/>
    <property type="match status" value="1"/>
</dbReference>
<evidence type="ECO:0000256" key="3">
    <source>
        <dbReference type="ARBA" id="ARBA00022729"/>
    </source>
</evidence>
<dbReference type="Gene3D" id="3.90.76.10">
    <property type="entry name" value="Dipeptide-binding Protein, Domain 1"/>
    <property type="match status" value="1"/>
</dbReference>
<comment type="similarity">
    <text evidence="1">Belongs to the bacterial solute-binding protein 5 family.</text>
</comment>
<name>A0A8E2LF31_9BACI</name>
<dbReference type="PANTHER" id="PTHR30290:SF9">
    <property type="entry name" value="OLIGOPEPTIDE-BINDING PROTEIN APPA"/>
    <property type="match status" value="1"/>
</dbReference>
<feature type="domain" description="Solute-binding protein family 5" evidence="5">
    <location>
        <begin position="87"/>
        <end position="455"/>
    </location>
</feature>
<dbReference type="CDD" id="cd08493">
    <property type="entry name" value="PBP2_DppA_like"/>
    <property type="match status" value="1"/>
</dbReference>
<keyword evidence="7" id="KW-1185">Reference proteome</keyword>
<comment type="caution">
    <text evidence="6">The sequence shown here is derived from an EMBL/GenBank/DDBJ whole genome shotgun (WGS) entry which is preliminary data.</text>
</comment>
<evidence type="ECO:0000256" key="2">
    <source>
        <dbReference type="ARBA" id="ARBA00022448"/>
    </source>
</evidence>
<evidence type="ECO:0000259" key="5">
    <source>
        <dbReference type="Pfam" id="PF00496"/>
    </source>
</evidence>
<gene>
    <name evidence="6" type="ORF">BWZ43_14025</name>
</gene>
<dbReference type="GO" id="GO:1904680">
    <property type="term" value="F:peptide transmembrane transporter activity"/>
    <property type="evidence" value="ECO:0007669"/>
    <property type="project" value="TreeGrafter"/>
</dbReference>
<proteinExistence type="inferred from homology"/>